<dbReference type="AlphaFoldDB" id="A0A8S3CZ46"/>
<proteinExistence type="predicted"/>
<comment type="caution">
    <text evidence="1">The sequence shown here is derived from an EMBL/GenBank/DDBJ whole genome shotgun (WGS) entry which is preliminary data.</text>
</comment>
<evidence type="ECO:0000313" key="1">
    <source>
        <dbReference type="EMBL" id="CAF4952923.1"/>
    </source>
</evidence>
<dbReference type="EMBL" id="CAJOBH010186426">
    <property type="protein sequence ID" value="CAF4952923.1"/>
    <property type="molecule type" value="Genomic_DNA"/>
</dbReference>
<dbReference type="Proteomes" id="UP000681967">
    <property type="component" value="Unassembled WGS sequence"/>
</dbReference>
<name>A0A8S3CZ46_9BILA</name>
<protein>
    <submittedName>
        <fullName evidence="1">Uncharacterized protein</fullName>
    </submittedName>
</protein>
<feature type="non-terminal residue" evidence="1">
    <location>
        <position position="1"/>
    </location>
</feature>
<sequence length="18" mass="1871">RNRTCVGSVDLEVASPPA</sequence>
<reference evidence="1" key="1">
    <citation type="submission" date="2021-02" db="EMBL/GenBank/DDBJ databases">
        <authorList>
            <person name="Nowell W R."/>
        </authorList>
    </citation>
    <scope>NUCLEOTIDE SEQUENCE</scope>
</reference>
<gene>
    <name evidence="1" type="ORF">BYL167_LOCUS54038</name>
</gene>
<evidence type="ECO:0000313" key="2">
    <source>
        <dbReference type="Proteomes" id="UP000681967"/>
    </source>
</evidence>
<accession>A0A8S3CZ46</accession>
<organism evidence="1 2">
    <name type="scientific">Rotaria magnacalcarata</name>
    <dbReference type="NCBI Taxonomy" id="392030"/>
    <lineage>
        <taxon>Eukaryota</taxon>
        <taxon>Metazoa</taxon>
        <taxon>Spiralia</taxon>
        <taxon>Gnathifera</taxon>
        <taxon>Rotifera</taxon>
        <taxon>Eurotatoria</taxon>
        <taxon>Bdelloidea</taxon>
        <taxon>Philodinida</taxon>
        <taxon>Philodinidae</taxon>
        <taxon>Rotaria</taxon>
    </lineage>
</organism>